<keyword evidence="1" id="KW-0472">Membrane</keyword>
<sequence>MSAKHKLNAAYMSGSFLIAILVGAFFQSTAIVLGTLAFLLFMDFVAGNIRK</sequence>
<keyword evidence="1" id="KW-0812">Transmembrane</keyword>
<dbReference type="Proteomes" id="UP000676194">
    <property type="component" value="Chromosome"/>
</dbReference>
<reference evidence="3" key="1">
    <citation type="submission" date="2021-05" db="EMBL/GenBank/DDBJ databases">
        <title>Complete genome sequence of the cellulolytic planctomycete Telmatocola sphagniphila SP2T and characterization of the first cellulase from planctomycetes.</title>
        <authorList>
            <person name="Rakitin A.L."/>
            <person name="Beletsky A.V."/>
            <person name="Naumoff D.G."/>
            <person name="Kulichevskaya I.S."/>
            <person name="Mardanov A.V."/>
            <person name="Ravin N.V."/>
            <person name="Dedysh S.N."/>
        </authorList>
    </citation>
    <scope>NUCLEOTIDE SEQUENCE</scope>
    <source>
        <strain evidence="3">SP2T</strain>
    </source>
</reference>
<protein>
    <submittedName>
        <fullName evidence="3">Uncharacterized protein</fullName>
    </submittedName>
</protein>
<dbReference type="KEGG" id="tsph:KIH39_07935"/>
<feature type="transmembrane region" description="Helical" evidence="1">
    <location>
        <begin position="16"/>
        <end position="41"/>
    </location>
</feature>
<dbReference type="EMBL" id="CP074694">
    <property type="protein sequence ID" value="QVL33895.1"/>
    <property type="molecule type" value="Genomic_DNA"/>
</dbReference>
<keyword evidence="1" id="KW-1133">Transmembrane helix</keyword>
<dbReference type="AlphaFoldDB" id="A0A8E6EWE1"/>
<organism evidence="3 4">
    <name type="scientific">Telmatocola sphagniphila</name>
    <dbReference type="NCBI Taxonomy" id="1123043"/>
    <lineage>
        <taxon>Bacteria</taxon>
        <taxon>Pseudomonadati</taxon>
        <taxon>Planctomycetota</taxon>
        <taxon>Planctomycetia</taxon>
        <taxon>Gemmatales</taxon>
        <taxon>Gemmataceae</taxon>
    </lineage>
</organism>
<name>A0A8E6EWE1_9BACT</name>
<evidence type="ECO:0000313" key="3">
    <source>
        <dbReference type="EMBL" id="QVL33895.1"/>
    </source>
</evidence>
<gene>
    <name evidence="2" type="ORF">KIH39_07935</name>
    <name evidence="3" type="ORF">KIH39_08315</name>
</gene>
<dbReference type="RefSeq" id="WP_213498807.1">
    <property type="nucleotide sequence ID" value="NZ_CP074694.1"/>
</dbReference>
<dbReference type="EMBL" id="CP074694">
    <property type="protein sequence ID" value="QVL33825.1"/>
    <property type="molecule type" value="Genomic_DNA"/>
</dbReference>
<dbReference type="KEGG" id="tsph:KIH39_08315"/>
<evidence type="ECO:0000313" key="4">
    <source>
        <dbReference type="Proteomes" id="UP000676194"/>
    </source>
</evidence>
<proteinExistence type="predicted"/>
<evidence type="ECO:0000313" key="2">
    <source>
        <dbReference type="EMBL" id="QVL33825.1"/>
    </source>
</evidence>
<evidence type="ECO:0000256" key="1">
    <source>
        <dbReference type="SAM" id="Phobius"/>
    </source>
</evidence>
<keyword evidence="4" id="KW-1185">Reference proteome</keyword>
<accession>A0A8E6EWE1</accession>